<name>A0ABV2EB73_9STAP</name>
<feature type="transmembrane region" description="Helical" evidence="1">
    <location>
        <begin position="61"/>
        <end position="78"/>
    </location>
</feature>
<evidence type="ECO:0000313" key="2">
    <source>
        <dbReference type="EMBL" id="MET3111662.1"/>
    </source>
</evidence>
<reference evidence="2 3" key="1">
    <citation type="submission" date="2024-05" db="EMBL/GenBank/DDBJ databases">
        <title>Genomic Encyclopedia of Type Strains, Phase IV (KMG-IV): sequencing the most valuable type-strain genomes for metagenomic binning, comparative biology and taxonomic classification.</title>
        <authorList>
            <person name="Goeker M."/>
        </authorList>
    </citation>
    <scope>NUCLEOTIDE SEQUENCE [LARGE SCALE GENOMIC DNA]</scope>
    <source>
        <strain evidence="2 3">DSM 25286</strain>
    </source>
</reference>
<keyword evidence="1" id="KW-1133">Transmembrane helix</keyword>
<keyword evidence="1" id="KW-0812">Transmembrane</keyword>
<keyword evidence="1" id="KW-0472">Membrane</keyword>
<organism evidence="2 3">
    <name type="scientific">Salinicoccus halitifaciens</name>
    <dbReference type="NCBI Taxonomy" id="1073415"/>
    <lineage>
        <taxon>Bacteria</taxon>
        <taxon>Bacillati</taxon>
        <taxon>Bacillota</taxon>
        <taxon>Bacilli</taxon>
        <taxon>Bacillales</taxon>
        <taxon>Staphylococcaceae</taxon>
        <taxon>Salinicoccus</taxon>
    </lineage>
</organism>
<evidence type="ECO:0000313" key="3">
    <source>
        <dbReference type="Proteomes" id="UP001549019"/>
    </source>
</evidence>
<evidence type="ECO:0000256" key="1">
    <source>
        <dbReference type="SAM" id="Phobius"/>
    </source>
</evidence>
<keyword evidence="3" id="KW-1185">Reference proteome</keyword>
<dbReference type="RefSeq" id="WP_230821247.1">
    <property type="nucleotide sequence ID" value="NZ_JAJNCU010000002.1"/>
</dbReference>
<gene>
    <name evidence="2" type="ORF">ABHD89_002077</name>
</gene>
<feature type="transmembrane region" description="Helical" evidence="1">
    <location>
        <begin position="87"/>
        <end position="107"/>
    </location>
</feature>
<accession>A0ABV2EB73</accession>
<dbReference type="Proteomes" id="UP001549019">
    <property type="component" value="Unassembled WGS sequence"/>
</dbReference>
<proteinExistence type="predicted"/>
<feature type="transmembrane region" description="Helical" evidence="1">
    <location>
        <begin position="21"/>
        <end position="41"/>
    </location>
</feature>
<comment type="caution">
    <text evidence="2">The sequence shown here is derived from an EMBL/GenBank/DDBJ whole genome shotgun (WGS) entry which is preliminary data.</text>
</comment>
<protein>
    <submittedName>
        <fullName evidence="2">Membrane protein</fullName>
    </submittedName>
</protein>
<dbReference type="EMBL" id="JBDZDV010000005">
    <property type="protein sequence ID" value="MET3111662.1"/>
    <property type="molecule type" value="Genomic_DNA"/>
</dbReference>
<feature type="transmembrane region" description="Helical" evidence="1">
    <location>
        <begin position="113"/>
        <end position="136"/>
    </location>
</feature>
<sequence>MGTINLKRYIGGMEGKRKNAAFILSVIIVVLMVLGSAAGLFIDDLYQDNHLVTSGWYGNDLVTLLIAVPVLITSMIFLKRGSLRARLVWLGMLFYALYNYAFYLFGAAFNSLFLIYVALFTFLIFALILSISSLDLKVVKEQFHRRTPVKKSAFIWRL</sequence>